<feature type="transmembrane region" description="Helical" evidence="1">
    <location>
        <begin position="20"/>
        <end position="39"/>
    </location>
</feature>
<accession>K9HAT2</accession>
<evidence type="ECO:0000256" key="1">
    <source>
        <dbReference type="SAM" id="Phobius"/>
    </source>
</evidence>
<keyword evidence="1" id="KW-0472">Membrane</keyword>
<dbReference type="EMBL" id="ANHY01000018">
    <property type="protein sequence ID" value="EKV27658.1"/>
    <property type="molecule type" value="Genomic_DNA"/>
</dbReference>
<organism evidence="2 3">
    <name type="scientific">Caenispirillum salinarum AK4</name>
    <dbReference type="NCBI Taxonomy" id="1238182"/>
    <lineage>
        <taxon>Bacteria</taxon>
        <taxon>Pseudomonadati</taxon>
        <taxon>Pseudomonadota</taxon>
        <taxon>Alphaproteobacteria</taxon>
        <taxon>Rhodospirillales</taxon>
        <taxon>Novispirillaceae</taxon>
        <taxon>Caenispirillum</taxon>
    </lineage>
</organism>
<proteinExistence type="predicted"/>
<dbReference type="eggNOG" id="ENOG50336JB">
    <property type="taxonomic scope" value="Bacteria"/>
</dbReference>
<evidence type="ECO:0000313" key="3">
    <source>
        <dbReference type="Proteomes" id="UP000009881"/>
    </source>
</evidence>
<keyword evidence="1" id="KW-0812">Transmembrane</keyword>
<name>K9HAT2_9PROT</name>
<reference evidence="2 3" key="1">
    <citation type="journal article" date="2013" name="Genome Announc.">
        <title>Draft Genome Sequence of an Alphaproteobacterium, Caenispirillum salinarum AK4(T), Isolated from a Solar Saltern.</title>
        <authorList>
            <person name="Khatri I."/>
            <person name="Singh A."/>
            <person name="Korpole S."/>
            <person name="Pinnaka A.K."/>
            <person name="Subramanian S."/>
        </authorList>
    </citation>
    <scope>NUCLEOTIDE SEQUENCE [LARGE SCALE GENOMIC DNA]</scope>
    <source>
        <strain evidence="2 3">AK4</strain>
    </source>
</reference>
<evidence type="ECO:0000313" key="2">
    <source>
        <dbReference type="EMBL" id="EKV27658.1"/>
    </source>
</evidence>
<sequence length="82" mass="9020">MPLKPHERHVLDFLLKHLLYGTFGGFLFGGLVLATDLGGIRTLAWNSDNTVLYMILLFFGLFITFGSVGMGIGIMSLGEDKN</sequence>
<dbReference type="AlphaFoldDB" id="K9HAT2"/>
<dbReference type="Proteomes" id="UP000009881">
    <property type="component" value="Unassembled WGS sequence"/>
</dbReference>
<gene>
    <name evidence="2" type="ORF">C882_1253</name>
</gene>
<keyword evidence="1" id="KW-1133">Transmembrane helix</keyword>
<comment type="caution">
    <text evidence="2">The sequence shown here is derived from an EMBL/GenBank/DDBJ whole genome shotgun (WGS) entry which is preliminary data.</text>
</comment>
<protein>
    <submittedName>
        <fullName evidence="2">Uncharacterized protein</fullName>
    </submittedName>
</protein>
<keyword evidence="3" id="KW-1185">Reference proteome</keyword>
<dbReference type="RefSeq" id="WP_009541909.1">
    <property type="nucleotide sequence ID" value="NZ_ANHY01000018.1"/>
</dbReference>
<feature type="transmembrane region" description="Helical" evidence="1">
    <location>
        <begin position="51"/>
        <end position="77"/>
    </location>
</feature>